<evidence type="ECO:0000256" key="1">
    <source>
        <dbReference type="ARBA" id="ARBA00004141"/>
    </source>
</evidence>
<comment type="caution">
    <text evidence="10">The sequence shown here is derived from an EMBL/GenBank/DDBJ whole genome shotgun (WGS) entry which is preliminary data.</text>
</comment>
<feature type="transmembrane region" description="Helical" evidence="8">
    <location>
        <begin position="177"/>
        <end position="196"/>
    </location>
</feature>
<evidence type="ECO:0000256" key="6">
    <source>
        <dbReference type="ARBA" id="ARBA00022989"/>
    </source>
</evidence>
<reference evidence="10 11" key="1">
    <citation type="journal article" date="2021" name="Int. J. Syst. Evol. Microbiol.">
        <title>Reticulibacter mediterranei gen. nov., sp. nov., within the new family Reticulibacteraceae fam. nov., and Ktedonospora formicarum gen. nov., sp. nov., Ktedonobacter robiniae sp. nov., Dictyobacter formicarum sp. nov. and Dictyobacter arantiisoli sp. nov., belonging to the class Ktedonobacteria.</title>
        <authorList>
            <person name="Yabe S."/>
            <person name="Zheng Y."/>
            <person name="Wang C.M."/>
            <person name="Sakai Y."/>
            <person name="Abe K."/>
            <person name="Yokota A."/>
            <person name="Donadio S."/>
            <person name="Cavaletti L."/>
            <person name="Monciardini P."/>
        </authorList>
    </citation>
    <scope>NUCLEOTIDE SEQUENCE [LARGE SCALE GENOMIC DNA]</scope>
    <source>
        <strain evidence="10 11">SOSP1-30</strain>
    </source>
</reference>
<keyword evidence="5" id="KW-0720">Serine protease</keyword>
<dbReference type="PANTHER" id="PTHR22936:SF69">
    <property type="entry name" value="RHOMBOID-LIKE PROTEIN"/>
    <property type="match status" value="1"/>
</dbReference>
<feature type="transmembrane region" description="Helical" evidence="8">
    <location>
        <begin position="153"/>
        <end position="171"/>
    </location>
</feature>
<evidence type="ECO:0000256" key="5">
    <source>
        <dbReference type="ARBA" id="ARBA00022825"/>
    </source>
</evidence>
<evidence type="ECO:0000313" key="10">
    <source>
        <dbReference type="EMBL" id="GHO52623.1"/>
    </source>
</evidence>
<keyword evidence="7 8" id="KW-0472">Membrane</keyword>
<accession>A0ABQ3UIX2</accession>
<comment type="subcellular location">
    <subcellularLocation>
        <location evidence="1">Membrane</location>
        <topology evidence="1">Multi-pass membrane protein</topology>
    </subcellularLocation>
</comment>
<dbReference type="PANTHER" id="PTHR22936">
    <property type="entry name" value="RHOMBOID-RELATED"/>
    <property type="match status" value="1"/>
</dbReference>
<keyword evidence="11" id="KW-1185">Reference proteome</keyword>
<sequence>MKISPQQQQQPATTPTARDRLSYQVALSSYQSRHGLDKVAWVTWLLVLGMSLLWMLTAYKAALAAGAHSWQTILTHVWTNAISIQPADDASLTQVLIDYGAKYNPAIVQQHEYWRFLTPMFLHANLLHLGLNMLNLLMLGIFLERLLGHTRYLFLYIITGIISVLASFYFAPEEVSLGASGAIFGLVGVFSIFVITHRRAFPFGGLFSILYLIVIIGINLGVGFMITNVDNYAHFGGLISGCLLGLWFSPLYRSSSPYTVVDRHSLAKRWPLALLTILGTLILTVISLYLIGTKV</sequence>
<evidence type="ECO:0000256" key="4">
    <source>
        <dbReference type="ARBA" id="ARBA00022801"/>
    </source>
</evidence>
<feature type="transmembrane region" description="Helical" evidence="8">
    <location>
        <begin position="39"/>
        <end position="59"/>
    </location>
</feature>
<evidence type="ECO:0000256" key="7">
    <source>
        <dbReference type="ARBA" id="ARBA00023136"/>
    </source>
</evidence>
<keyword evidence="6 8" id="KW-1133">Transmembrane helix</keyword>
<keyword evidence="4" id="KW-0378">Hydrolase</keyword>
<organism evidence="10 11">
    <name type="scientific">Ktedonobacter robiniae</name>
    <dbReference type="NCBI Taxonomy" id="2778365"/>
    <lineage>
        <taxon>Bacteria</taxon>
        <taxon>Bacillati</taxon>
        <taxon>Chloroflexota</taxon>
        <taxon>Ktedonobacteria</taxon>
        <taxon>Ktedonobacterales</taxon>
        <taxon>Ktedonobacteraceae</taxon>
        <taxon>Ktedonobacter</taxon>
    </lineage>
</organism>
<dbReference type="InterPro" id="IPR035952">
    <property type="entry name" value="Rhomboid-like_sf"/>
</dbReference>
<dbReference type="InterPro" id="IPR022764">
    <property type="entry name" value="Peptidase_S54_rhomboid_dom"/>
</dbReference>
<feature type="transmembrane region" description="Helical" evidence="8">
    <location>
        <begin position="203"/>
        <end position="226"/>
    </location>
</feature>
<dbReference type="RefSeq" id="WP_201369503.1">
    <property type="nucleotide sequence ID" value="NZ_BNJG01000001.1"/>
</dbReference>
<dbReference type="Pfam" id="PF01694">
    <property type="entry name" value="Rhomboid"/>
    <property type="match status" value="1"/>
</dbReference>
<evidence type="ECO:0000256" key="8">
    <source>
        <dbReference type="SAM" id="Phobius"/>
    </source>
</evidence>
<evidence type="ECO:0000256" key="2">
    <source>
        <dbReference type="ARBA" id="ARBA00022670"/>
    </source>
</evidence>
<feature type="transmembrane region" description="Helical" evidence="8">
    <location>
        <begin position="232"/>
        <end position="252"/>
    </location>
</feature>
<dbReference type="Proteomes" id="UP000654345">
    <property type="component" value="Unassembled WGS sequence"/>
</dbReference>
<dbReference type="Gene3D" id="1.20.1540.10">
    <property type="entry name" value="Rhomboid-like"/>
    <property type="match status" value="1"/>
</dbReference>
<evidence type="ECO:0000256" key="3">
    <source>
        <dbReference type="ARBA" id="ARBA00022692"/>
    </source>
</evidence>
<feature type="domain" description="Peptidase S54 rhomboid" evidence="9">
    <location>
        <begin position="111"/>
        <end position="249"/>
    </location>
</feature>
<dbReference type="EMBL" id="BNJG01000001">
    <property type="protein sequence ID" value="GHO52623.1"/>
    <property type="molecule type" value="Genomic_DNA"/>
</dbReference>
<proteinExistence type="predicted"/>
<gene>
    <name evidence="10" type="ORF">KSB_10980</name>
</gene>
<feature type="transmembrane region" description="Helical" evidence="8">
    <location>
        <begin position="272"/>
        <end position="292"/>
    </location>
</feature>
<dbReference type="InterPro" id="IPR002610">
    <property type="entry name" value="Peptidase_S54_rhomboid-like"/>
</dbReference>
<keyword evidence="2" id="KW-0645">Protease</keyword>
<feature type="transmembrane region" description="Helical" evidence="8">
    <location>
        <begin position="120"/>
        <end position="141"/>
    </location>
</feature>
<keyword evidence="3 8" id="KW-0812">Transmembrane</keyword>
<evidence type="ECO:0000313" key="11">
    <source>
        <dbReference type="Proteomes" id="UP000654345"/>
    </source>
</evidence>
<name>A0ABQ3UIX2_9CHLR</name>
<dbReference type="SUPFAM" id="SSF144091">
    <property type="entry name" value="Rhomboid-like"/>
    <property type="match status" value="1"/>
</dbReference>
<evidence type="ECO:0000259" key="9">
    <source>
        <dbReference type="Pfam" id="PF01694"/>
    </source>
</evidence>
<protein>
    <recommendedName>
        <fullName evidence="9">Peptidase S54 rhomboid domain-containing protein</fullName>
    </recommendedName>
</protein>